<evidence type="ECO:0000256" key="1">
    <source>
        <dbReference type="SAM" id="MobiDB-lite"/>
    </source>
</evidence>
<reference evidence="3" key="2">
    <citation type="submission" date="2025-09" db="UniProtKB">
        <authorList>
            <consortium name="Ensembl"/>
        </authorList>
    </citation>
    <scope>IDENTIFICATION</scope>
</reference>
<dbReference type="Proteomes" id="UP000694545">
    <property type="component" value="Unplaced"/>
</dbReference>
<name>A0A8D2IHR9_VARKO</name>
<sequence>SSVTLSAVAAAAQILGYVCEAGLSITRTRLAGGGHFAPEERVFPSPCSDEWALSALRELRASQPGWNKQALLANFFFKRAPGSSTPACKRTCQQRPLSVETRPRLSPSPRLHRLRGEGSLYRFPQRSDANQRSPAAPSVLLAFTAAALDTPSLMGLHSAPTPPVCPTGEPWWPGPVIIIAACCTTPVFLFLVFIICYKAIKRKPLRKEENGTSQAEYAMTSSQNNKEVDTNNAVV</sequence>
<dbReference type="Pfam" id="PF16101">
    <property type="entry name" value="PRIMA1"/>
    <property type="match status" value="1"/>
</dbReference>
<keyword evidence="2" id="KW-0472">Membrane</keyword>
<dbReference type="Ensembl" id="ENSVKKT00000000621.1">
    <property type="protein sequence ID" value="ENSVKKP00000000596.1"/>
    <property type="gene ID" value="ENSVKKG00000000531.1"/>
</dbReference>
<keyword evidence="2" id="KW-1133">Transmembrane helix</keyword>
<keyword evidence="2" id="KW-0812">Transmembrane</keyword>
<feature type="region of interest" description="Disordered" evidence="1">
    <location>
        <begin position="214"/>
        <end position="235"/>
    </location>
</feature>
<feature type="transmembrane region" description="Helical" evidence="2">
    <location>
        <begin position="176"/>
        <end position="197"/>
    </location>
</feature>
<keyword evidence="4" id="KW-1185">Reference proteome</keyword>
<dbReference type="AlphaFoldDB" id="A0A8D2IHR9"/>
<evidence type="ECO:0000313" key="3">
    <source>
        <dbReference type="Ensembl" id="ENSVKKP00000000596.1"/>
    </source>
</evidence>
<protein>
    <submittedName>
        <fullName evidence="3">Proline rich membrane anchor 1</fullName>
    </submittedName>
</protein>
<gene>
    <name evidence="3" type="primary">PRIMA1</name>
</gene>
<evidence type="ECO:0000313" key="4">
    <source>
        <dbReference type="Proteomes" id="UP000694545"/>
    </source>
</evidence>
<accession>A0A8D2IHR9</accession>
<organism evidence="3 4">
    <name type="scientific">Varanus komodoensis</name>
    <name type="common">Komodo dragon</name>
    <dbReference type="NCBI Taxonomy" id="61221"/>
    <lineage>
        <taxon>Eukaryota</taxon>
        <taxon>Metazoa</taxon>
        <taxon>Chordata</taxon>
        <taxon>Craniata</taxon>
        <taxon>Vertebrata</taxon>
        <taxon>Euteleostomi</taxon>
        <taxon>Lepidosauria</taxon>
        <taxon>Squamata</taxon>
        <taxon>Bifurcata</taxon>
        <taxon>Unidentata</taxon>
        <taxon>Episquamata</taxon>
        <taxon>Toxicofera</taxon>
        <taxon>Anguimorpha</taxon>
        <taxon>Paleoanguimorpha</taxon>
        <taxon>Varanoidea</taxon>
        <taxon>Varanidae</taxon>
        <taxon>Varanus</taxon>
    </lineage>
</organism>
<reference evidence="3" key="1">
    <citation type="submission" date="2025-08" db="UniProtKB">
        <authorList>
            <consortium name="Ensembl"/>
        </authorList>
    </citation>
    <scope>IDENTIFICATION</scope>
</reference>
<proteinExistence type="predicted"/>
<evidence type="ECO:0000256" key="2">
    <source>
        <dbReference type="SAM" id="Phobius"/>
    </source>
</evidence>
<dbReference type="InterPro" id="IPR029659">
    <property type="entry name" value="PRIMA1"/>
</dbReference>